<accession>A0ABQ4PWL2</accession>
<evidence type="ECO:0000313" key="1">
    <source>
        <dbReference type="EMBL" id="GIU67436.1"/>
    </source>
</evidence>
<reference evidence="1" key="2">
    <citation type="journal article" date="2023" name="ISME Commun">
        <title>Characterization of a bloom-associated alphaproteobacterial lineage, 'Candidatus Phycosocius': insights into freshwater algal-bacterial interactions.</title>
        <authorList>
            <person name="Tanabe Y."/>
            <person name="Yamaguchi H."/>
            <person name="Yoshida M."/>
            <person name="Kai A."/>
            <person name="Okazaki Y."/>
        </authorList>
    </citation>
    <scope>NUCLEOTIDE SEQUENCE</scope>
    <source>
        <strain evidence="1">BOTRYCO-1</strain>
    </source>
</reference>
<gene>
    <name evidence="1" type="ORF">PsB1_1590</name>
</gene>
<dbReference type="Proteomes" id="UP001161064">
    <property type="component" value="Unassembled WGS sequence"/>
</dbReference>
<sequence length="98" mass="10653">MNFFDLIRALAALSLTLGLLLGAAWLARRYGLMQGQLPNSGKGRLKLVEQLWLDAGRTRAIVLRCDDQEHLVIISPTGATVQSIAPINQDPATIADQT</sequence>
<reference evidence="1" key="1">
    <citation type="submission" date="2021-05" db="EMBL/GenBank/DDBJ databases">
        <authorList>
            <person name="Tanabe Y."/>
        </authorList>
    </citation>
    <scope>NUCLEOTIDE SEQUENCE</scope>
    <source>
        <strain evidence="1">BOTRYCO-1</strain>
    </source>
</reference>
<comment type="caution">
    <text evidence="1">The sequence shown here is derived from an EMBL/GenBank/DDBJ whole genome shotgun (WGS) entry which is preliminary data.</text>
</comment>
<dbReference type="EMBL" id="BPFZ01000009">
    <property type="protein sequence ID" value="GIU67436.1"/>
    <property type="molecule type" value="Genomic_DNA"/>
</dbReference>
<organism evidence="1 2">
    <name type="scientific">Candidatus Phycosocius spiralis</name>
    <dbReference type="NCBI Taxonomy" id="2815099"/>
    <lineage>
        <taxon>Bacteria</taxon>
        <taxon>Pseudomonadati</taxon>
        <taxon>Pseudomonadota</taxon>
        <taxon>Alphaproteobacteria</taxon>
        <taxon>Caulobacterales</taxon>
        <taxon>Caulobacterales incertae sedis</taxon>
        <taxon>Candidatus Phycosocius</taxon>
    </lineage>
</organism>
<proteinExistence type="predicted"/>
<evidence type="ECO:0000313" key="2">
    <source>
        <dbReference type="Proteomes" id="UP001161064"/>
    </source>
</evidence>
<dbReference type="RefSeq" id="WP_284360338.1">
    <property type="nucleotide sequence ID" value="NZ_BPFZ01000009.1"/>
</dbReference>
<evidence type="ECO:0008006" key="3">
    <source>
        <dbReference type="Google" id="ProtNLM"/>
    </source>
</evidence>
<keyword evidence="2" id="KW-1185">Reference proteome</keyword>
<name>A0ABQ4PWL2_9PROT</name>
<protein>
    <recommendedName>
        <fullName evidence="3">Flagellar biosynthetic protein FliO</fullName>
    </recommendedName>
</protein>